<reference evidence="3" key="1">
    <citation type="submission" date="2022-10" db="EMBL/GenBank/DDBJ databases">
        <title>Hoeflea sp. J2-29, isolated from marine algae.</title>
        <authorList>
            <person name="Kristyanto S."/>
            <person name="Kim J.M."/>
            <person name="Jeon C.O."/>
        </authorList>
    </citation>
    <scope>NUCLEOTIDE SEQUENCE</scope>
    <source>
        <strain evidence="3">J2-29</strain>
    </source>
</reference>
<feature type="compositionally biased region" description="Acidic residues" evidence="1">
    <location>
        <begin position="165"/>
        <end position="190"/>
    </location>
</feature>
<dbReference type="RefSeq" id="WP_267613112.1">
    <property type="nucleotide sequence ID" value="NZ_JAOVZQ010000001.1"/>
</dbReference>
<feature type="domain" description="SPOR" evidence="2">
    <location>
        <begin position="1136"/>
        <end position="1219"/>
    </location>
</feature>
<dbReference type="Pfam" id="PF05036">
    <property type="entry name" value="SPOR"/>
    <property type="match status" value="1"/>
</dbReference>
<proteinExistence type="predicted"/>
<dbReference type="EMBL" id="JAOVZQ010000001">
    <property type="protein sequence ID" value="MCY0095223.1"/>
    <property type="molecule type" value="Genomic_DNA"/>
</dbReference>
<dbReference type="Gene3D" id="3.30.70.1070">
    <property type="entry name" value="Sporulation related repeat"/>
    <property type="match status" value="1"/>
</dbReference>
<evidence type="ECO:0000313" key="4">
    <source>
        <dbReference type="Proteomes" id="UP001081283"/>
    </source>
</evidence>
<dbReference type="Proteomes" id="UP001081283">
    <property type="component" value="Unassembled WGS sequence"/>
</dbReference>
<gene>
    <name evidence="3" type="ORF">OEG82_14495</name>
</gene>
<organism evidence="3 4">
    <name type="scientific">Hoeflea ulvae</name>
    <dbReference type="NCBI Taxonomy" id="2983764"/>
    <lineage>
        <taxon>Bacteria</taxon>
        <taxon>Pseudomonadati</taxon>
        <taxon>Pseudomonadota</taxon>
        <taxon>Alphaproteobacteria</taxon>
        <taxon>Hyphomicrobiales</taxon>
        <taxon>Rhizobiaceae</taxon>
        <taxon>Hoeflea</taxon>
    </lineage>
</organism>
<dbReference type="InterPro" id="IPR007730">
    <property type="entry name" value="SPOR-like_dom"/>
</dbReference>
<evidence type="ECO:0000313" key="3">
    <source>
        <dbReference type="EMBL" id="MCY0095223.1"/>
    </source>
</evidence>
<feature type="region of interest" description="Disordered" evidence="1">
    <location>
        <begin position="1"/>
        <end position="20"/>
    </location>
</feature>
<feature type="region of interest" description="Disordered" evidence="1">
    <location>
        <begin position="350"/>
        <end position="408"/>
    </location>
</feature>
<keyword evidence="4" id="KW-1185">Reference proteome</keyword>
<dbReference type="InterPro" id="IPR036680">
    <property type="entry name" value="SPOR-like_sf"/>
</dbReference>
<comment type="caution">
    <text evidence="3">The sequence shown here is derived from an EMBL/GenBank/DDBJ whole genome shotgun (WGS) entry which is preliminary data.</text>
</comment>
<dbReference type="PROSITE" id="PS51724">
    <property type="entry name" value="SPOR"/>
    <property type="match status" value="1"/>
</dbReference>
<feature type="region of interest" description="Disordered" evidence="1">
    <location>
        <begin position="973"/>
        <end position="1028"/>
    </location>
</feature>
<evidence type="ECO:0000256" key="1">
    <source>
        <dbReference type="SAM" id="MobiDB-lite"/>
    </source>
</evidence>
<feature type="region of interest" description="Disordered" evidence="1">
    <location>
        <begin position="246"/>
        <end position="270"/>
    </location>
</feature>
<feature type="region of interest" description="Disordered" evidence="1">
    <location>
        <begin position="597"/>
        <end position="638"/>
    </location>
</feature>
<feature type="region of interest" description="Disordered" evidence="1">
    <location>
        <begin position="36"/>
        <end position="190"/>
    </location>
</feature>
<feature type="compositionally biased region" description="Basic and acidic residues" evidence="1">
    <location>
        <begin position="55"/>
        <end position="79"/>
    </location>
</feature>
<dbReference type="SUPFAM" id="SSF110997">
    <property type="entry name" value="Sporulation related repeat"/>
    <property type="match status" value="1"/>
</dbReference>
<feature type="compositionally biased region" description="Acidic residues" evidence="1">
    <location>
        <begin position="107"/>
        <end position="117"/>
    </location>
</feature>
<accession>A0ABT3YHD0</accession>
<protein>
    <submittedName>
        <fullName evidence="3">SPOR domain-containing protein</fullName>
    </submittedName>
</protein>
<sequence length="1219" mass="127990">MVDQLDSNSRSPNPDAEVDDPLAELARIIGYERPVEPVKKPVEEPDSSDLDLEAELMRELDVPQLAEPRERDLPVERPSDNAPVARQAAPIARQEMVQAEEPVSQADVEDPWGDDVVDLGPDWDYSEAPEPETGDVDASEPEMASDTDAEEAVPVASSPVMTEPVEADDMAVADEPVEPSSYPEDDEDDSLDWDLSEALAAEALAVEALAADSRADVISSAEPDAGEGDPEAVSVADFDAGEVQLDLDADDEPGVTSADTARSDDDQADDMINDLEIPDFDSRLEEAMSQATGKPVPVDQVLNKSGQVIAADFGAGRPVVLPDDSGDSVLADMDRFQVAPADPKITHLRVEPASEQGDPADAKVFDEVSPFESGFGGDLEGSEADLIDQAPEADAAPADETAPADEALDAEMDFESYLSTELDVFEHEVAMDNDDEHAPAVGAEVEAAAPTEPDAEAETESVTTQEAQVVESEAEHLSVFDDAAEELLADIAYDDTVRAADTVETDGADDWLSDSIEDGVAEAMDEELEDLSGSSASMDAPANDGFDDADEFELDIEQVLADTVVEDEQAAPEPVAVTPVAVADDAADATDMVDWQFDDEPADPQVDTGETGFSFTDPDADADTQSTSSESDGDDRSGLAAAAVAAAFVAPRTVGVTPQEDMDTGTDMSEPAVQADEDGYYFDADLISQPEDTLEAVNEIDVPELFHDEPQTIDPDYDSEIERDFADIVDRHEPESEAVAAPSATGAFGSAEGWNRGASAARGYEHSPDYIELERELGVDNVHAQFEEVSNVHHDEALSGLENLQDDLMYVDSERERTESSRGPVLALVVLGVALVAGAGALGWSMWSNDETTADGGPRIIRADTDPVKVLPENPGGVTVPNQDKAVYDRVAGGDGASTGQPTLINSAEEPVDVVQRTLDPEILPLEGRGDVPLKSEDRLLADGAMAESDANVAAPAVVSPRKVRTMIVKPDGSIVAREDPDPVAETAQPVTETPQTAEAAPTGAAEPLAAPDQTAAETAEPKVPTMQLSQPDDVVAEAPVMEQASTEASADANGTATADDNTSIAPVRVVTTQQILPVSNAPIPQGRPADQPVNVVGTVTQGGAVAAAPQTPAATAPAQAQPVEVAAAPAAAAPVANPGGYYMQIASQPSAEGAQASWNTLSSRYNSVLGGLPVDIQRADIPGKGVFHRVRVPAGSRDQANALCSRYKAAGGSCFVSR</sequence>
<feature type="compositionally biased region" description="Low complexity" evidence="1">
    <location>
        <begin position="992"/>
        <end position="1012"/>
    </location>
</feature>
<feature type="compositionally biased region" description="Acidic residues" evidence="1">
    <location>
        <begin position="44"/>
        <end position="54"/>
    </location>
</feature>
<evidence type="ECO:0000259" key="2">
    <source>
        <dbReference type="PROSITE" id="PS51724"/>
    </source>
</evidence>
<feature type="compositionally biased region" description="Acidic residues" evidence="1">
    <location>
        <begin position="124"/>
        <end position="151"/>
    </location>
</feature>
<name>A0ABT3YHD0_9HYPH</name>
<feature type="compositionally biased region" description="Low complexity" evidence="1">
    <location>
        <begin position="390"/>
        <end position="401"/>
    </location>
</feature>
<feature type="compositionally biased region" description="Polar residues" evidence="1">
    <location>
        <begin position="1"/>
        <end position="12"/>
    </location>
</feature>